<evidence type="ECO:0000256" key="1">
    <source>
        <dbReference type="SAM" id="MobiDB-lite"/>
    </source>
</evidence>
<comment type="caution">
    <text evidence="2">The sequence shown here is derived from an EMBL/GenBank/DDBJ whole genome shotgun (WGS) entry which is preliminary data.</text>
</comment>
<dbReference type="GO" id="GO:0036396">
    <property type="term" value="C:RNA N6-methyladenosine methyltransferase complex"/>
    <property type="evidence" value="ECO:0007669"/>
    <property type="project" value="InterPro"/>
</dbReference>
<feature type="region of interest" description="Disordered" evidence="1">
    <location>
        <begin position="137"/>
        <end position="199"/>
    </location>
</feature>
<feature type="compositionally biased region" description="Basic and acidic residues" evidence="1">
    <location>
        <begin position="137"/>
        <end position="162"/>
    </location>
</feature>
<reference evidence="2" key="2">
    <citation type="submission" date="2020-11" db="EMBL/GenBank/DDBJ databases">
        <authorList>
            <person name="McCartney M.A."/>
            <person name="Auch B."/>
            <person name="Kono T."/>
            <person name="Mallez S."/>
            <person name="Becker A."/>
            <person name="Gohl D.M."/>
            <person name="Silverstein K.A.T."/>
            <person name="Koren S."/>
            <person name="Bechman K.B."/>
            <person name="Herman A."/>
            <person name="Abrahante J.E."/>
            <person name="Garbe J."/>
        </authorList>
    </citation>
    <scope>NUCLEOTIDE SEQUENCE</scope>
    <source>
        <strain evidence="2">Duluth1</strain>
        <tissue evidence="2">Whole animal</tissue>
    </source>
</reference>
<dbReference type="PANTHER" id="PTHR38563">
    <property type="entry name" value="FL(2)D-ASSOCIATED COMPLEX COMPONENT"/>
    <property type="match status" value="1"/>
</dbReference>
<reference evidence="2" key="1">
    <citation type="journal article" date="2019" name="bioRxiv">
        <title>The Genome of the Zebra Mussel, Dreissena polymorpha: A Resource for Invasive Species Research.</title>
        <authorList>
            <person name="McCartney M.A."/>
            <person name="Auch B."/>
            <person name="Kono T."/>
            <person name="Mallez S."/>
            <person name="Zhang Y."/>
            <person name="Obille A."/>
            <person name="Becker A."/>
            <person name="Abrahante J.E."/>
            <person name="Garbe J."/>
            <person name="Badalamenti J.P."/>
            <person name="Herman A."/>
            <person name="Mangelson H."/>
            <person name="Liachko I."/>
            <person name="Sullivan S."/>
            <person name="Sone E.D."/>
            <person name="Koren S."/>
            <person name="Silverstein K.A.T."/>
            <person name="Beckman K.B."/>
            <person name="Gohl D.M."/>
        </authorList>
    </citation>
    <scope>NUCLEOTIDE SEQUENCE</scope>
    <source>
        <strain evidence="2">Duluth1</strain>
        <tissue evidence="2">Whole animal</tissue>
    </source>
</reference>
<dbReference type="InterPro" id="IPR040427">
    <property type="entry name" value="Flacc"/>
</dbReference>
<proteinExistence type="predicted"/>
<sequence length="199" mass="22048">MFGTKSCFCINTGPPQTGSALNRFKPGAIFSKIGLSRQYAGNQLFSQVLEVCQKHECEQNADIKQEETTLSEDSKAEASQSPSKQNNTGSRSSKFNFLSDVAMFHASGLQKLKERMSLMSNIGPFRRALCARKDLEMRQQTRMTSDKGDSRQDRSVTSDKQTRVSCRSRQGRVASDTTRKGDGDQTRKGDGDSTQGRVT</sequence>
<evidence type="ECO:0000313" key="3">
    <source>
        <dbReference type="Proteomes" id="UP000828390"/>
    </source>
</evidence>
<accession>A0A9D4G458</accession>
<dbReference type="AlphaFoldDB" id="A0A9D4G458"/>
<dbReference type="PANTHER" id="PTHR38563:SF1">
    <property type="entry name" value="FL(2)D-ASSOCIATED COMPLEX COMPONENT"/>
    <property type="match status" value="1"/>
</dbReference>
<name>A0A9D4G458_DREPO</name>
<dbReference type="Proteomes" id="UP000828390">
    <property type="component" value="Unassembled WGS sequence"/>
</dbReference>
<keyword evidence="3" id="KW-1185">Reference proteome</keyword>
<feature type="non-terminal residue" evidence="2">
    <location>
        <position position="1"/>
    </location>
</feature>
<dbReference type="GO" id="GO:0016556">
    <property type="term" value="P:mRNA modification"/>
    <property type="evidence" value="ECO:0007669"/>
    <property type="project" value="InterPro"/>
</dbReference>
<organism evidence="2 3">
    <name type="scientific">Dreissena polymorpha</name>
    <name type="common">Zebra mussel</name>
    <name type="synonym">Mytilus polymorpha</name>
    <dbReference type="NCBI Taxonomy" id="45954"/>
    <lineage>
        <taxon>Eukaryota</taxon>
        <taxon>Metazoa</taxon>
        <taxon>Spiralia</taxon>
        <taxon>Lophotrochozoa</taxon>
        <taxon>Mollusca</taxon>
        <taxon>Bivalvia</taxon>
        <taxon>Autobranchia</taxon>
        <taxon>Heteroconchia</taxon>
        <taxon>Euheterodonta</taxon>
        <taxon>Imparidentia</taxon>
        <taxon>Neoheterodontei</taxon>
        <taxon>Myida</taxon>
        <taxon>Dreissenoidea</taxon>
        <taxon>Dreissenidae</taxon>
        <taxon>Dreissena</taxon>
    </lineage>
</organism>
<dbReference type="EMBL" id="JAIWYP010000006">
    <property type="protein sequence ID" value="KAH3808275.1"/>
    <property type="molecule type" value="Genomic_DNA"/>
</dbReference>
<gene>
    <name evidence="2" type="ORF">DPMN_136628</name>
</gene>
<feature type="compositionally biased region" description="Basic and acidic residues" evidence="1">
    <location>
        <begin position="177"/>
        <end position="191"/>
    </location>
</feature>
<feature type="compositionally biased region" description="Polar residues" evidence="1">
    <location>
        <begin position="77"/>
        <end position="92"/>
    </location>
</feature>
<evidence type="ECO:0000313" key="2">
    <source>
        <dbReference type="EMBL" id="KAH3808275.1"/>
    </source>
</evidence>
<feature type="compositionally biased region" description="Basic and acidic residues" evidence="1">
    <location>
        <begin position="66"/>
        <end position="76"/>
    </location>
</feature>
<protein>
    <submittedName>
        <fullName evidence="2">Uncharacterized protein</fullName>
    </submittedName>
</protein>
<feature type="region of interest" description="Disordered" evidence="1">
    <location>
        <begin position="66"/>
        <end position="92"/>
    </location>
</feature>